<reference evidence="2" key="2">
    <citation type="submission" date="2020-11" db="EMBL/GenBank/DDBJ databases">
        <authorList>
            <person name="McCartney M.A."/>
            <person name="Auch B."/>
            <person name="Kono T."/>
            <person name="Mallez S."/>
            <person name="Becker A."/>
            <person name="Gohl D.M."/>
            <person name="Silverstein K.A.T."/>
            <person name="Koren S."/>
            <person name="Bechman K.B."/>
            <person name="Herman A."/>
            <person name="Abrahante J.E."/>
            <person name="Garbe J."/>
        </authorList>
    </citation>
    <scope>NUCLEOTIDE SEQUENCE</scope>
    <source>
        <strain evidence="2">Duluth1</strain>
        <tissue evidence="2">Whole animal</tissue>
    </source>
</reference>
<evidence type="ECO:0000313" key="3">
    <source>
        <dbReference type="Proteomes" id="UP000828390"/>
    </source>
</evidence>
<comment type="caution">
    <text evidence="2">The sequence shown here is derived from an EMBL/GenBank/DDBJ whole genome shotgun (WGS) entry which is preliminary data.</text>
</comment>
<sequence length="404" mass="45837">MALEVRNRKPLPKAETQKFENYALNIDKMLRNKIEAAQRAQVVSYELSEDNIVFSTDAVLFELIDIALSQYSNKLSEQNCNVKVTDTFDNTGVNRPKMVYRVIKADGVRYTLNVYVTISRFLLNGKNCMEFLEDDMPNINAIVDFLCVSNNIDLKVFNDLLVEKLTEFLSKQSTNALSTACAAITINNCREYCDICPCCNRACKTNSVLCTKGSHWIHYHRQKLKKDEIEQFASSPDESFCCRFCKTSDTSAPSKTLNESEQTGDSLDEQTSLKTYCVASHIDKKKQPKLMSKYKSDSYLRLQIPKVTKVTESTVALDILHDEMDSGQLQESEIHVITTVSAASVESRESSNDTSRQKLVQSVEVSSAECSCLTKLSDIRERELKVKIKEEEVKILQLKNQEKL</sequence>
<keyword evidence="3" id="KW-1185">Reference proteome</keyword>
<dbReference type="Proteomes" id="UP000828390">
    <property type="component" value="Unassembled WGS sequence"/>
</dbReference>
<reference evidence="2" key="1">
    <citation type="journal article" date="2019" name="bioRxiv">
        <title>The Genome of the Zebra Mussel, Dreissena polymorpha: A Resource for Invasive Species Research.</title>
        <authorList>
            <person name="McCartney M.A."/>
            <person name="Auch B."/>
            <person name="Kono T."/>
            <person name="Mallez S."/>
            <person name="Zhang Y."/>
            <person name="Obille A."/>
            <person name="Becker A."/>
            <person name="Abrahante J.E."/>
            <person name="Garbe J."/>
            <person name="Badalamenti J.P."/>
            <person name="Herman A."/>
            <person name="Mangelson H."/>
            <person name="Liachko I."/>
            <person name="Sullivan S."/>
            <person name="Sone E.D."/>
            <person name="Koren S."/>
            <person name="Silverstein K.A.T."/>
            <person name="Beckman K.B."/>
            <person name="Gohl D.M."/>
        </authorList>
    </citation>
    <scope>NUCLEOTIDE SEQUENCE</scope>
    <source>
        <strain evidence="2">Duluth1</strain>
        <tissue evidence="2">Whole animal</tissue>
    </source>
</reference>
<gene>
    <name evidence="2" type="ORF">DPMN_080700</name>
</gene>
<proteinExistence type="predicted"/>
<organism evidence="2 3">
    <name type="scientific">Dreissena polymorpha</name>
    <name type="common">Zebra mussel</name>
    <name type="synonym">Mytilus polymorpha</name>
    <dbReference type="NCBI Taxonomy" id="45954"/>
    <lineage>
        <taxon>Eukaryota</taxon>
        <taxon>Metazoa</taxon>
        <taxon>Spiralia</taxon>
        <taxon>Lophotrochozoa</taxon>
        <taxon>Mollusca</taxon>
        <taxon>Bivalvia</taxon>
        <taxon>Autobranchia</taxon>
        <taxon>Heteroconchia</taxon>
        <taxon>Euheterodonta</taxon>
        <taxon>Imparidentia</taxon>
        <taxon>Neoheterodontei</taxon>
        <taxon>Myida</taxon>
        <taxon>Dreissenoidea</taxon>
        <taxon>Dreissenidae</taxon>
        <taxon>Dreissena</taxon>
    </lineage>
</organism>
<protein>
    <submittedName>
        <fullName evidence="2">Uncharacterized protein</fullName>
    </submittedName>
</protein>
<name>A0A9D3YUC6_DREPO</name>
<evidence type="ECO:0000256" key="1">
    <source>
        <dbReference type="SAM" id="MobiDB-lite"/>
    </source>
</evidence>
<evidence type="ECO:0000313" key="2">
    <source>
        <dbReference type="EMBL" id="KAH3705623.1"/>
    </source>
</evidence>
<feature type="region of interest" description="Disordered" evidence="1">
    <location>
        <begin position="248"/>
        <end position="267"/>
    </location>
</feature>
<dbReference type="EMBL" id="JAIWYP010000015">
    <property type="protein sequence ID" value="KAH3705623.1"/>
    <property type="molecule type" value="Genomic_DNA"/>
</dbReference>
<accession>A0A9D3YUC6</accession>
<dbReference type="AlphaFoldDB" id="A0A9D3YUC6"/>